<dbReference type="AlphaFoldDB" id="A0A0K0DRF1"/>
<feature type="domain" description="Galectin" evidence="2">
    <location>
        <begin position="1"/>
        <end position="103"/>
    </location>
</feature>
<evidence type="ECO:0000313" key="3">
    <source>
        <dbReference type="Proteomes" id="UP000035642"/>
    </source>
</evidence>
<dbReference type="SUPFAM" id="SSF49899">
    <property type="entry name" value="Concanavalin A-like lectins/glucanases"/>
    <property type="match status" value="1"/>
</dbReference>
<organism evidence="3 4">
    <name type="scientific">Angiostrongylus cantonensis</name>
    <name type="common">Rat lungworm</name>
    <dbReference type="NCBI Taxonomy" id="6313"/>
    <lineage>
        <taxon>Eukaryota</taxon>
        <taxon>Metazoa</taxon>
        <taxon>Ecdysozoa</taxon>
        <taxon>Nematoda</taxon>
        <taxon>Chromadorea</taxon>
        <taxon>Rhabditida</taxon>
        <taxon>Rhabditina</taxon>
        <taxon>Rhabditomorpha</taxon>
        <taxon>Strongyloidea</taxon>
        <taxon>Metastrongylidae</taxon>
        <taxon>Angiostrongylus</taxon>
    </lineage>
</organism>
<name>A0A0K0DRF1_ANGCA</name>
<dbReference type="InterPro" id="IPR013320">
    <property type="entry name" value="ConA-like_dom_sf"/>
</dbReference>
<proteinExistence type="predicted"/>
<evidence type="ECO:0000259" key="2">
    <source>
        <dbReference type="PROSITE" id="PS51304"/>
    </source>
</evidence>
<evidence type="ECO:0000256" key="1">
    <source>
        <dbReference type="ARBA" id="ARBA00022734"/>
    </source>
</evidence>
<dbReference type="PROSITE" id="PS51304">
    <property type="entry name" value="GALECTIN"/>
    <property type="match status" value="1"/>
</dbReference>
<dbReference type="InterPro" id="IPR001079">
    <property type="entry name" value="Galectin_CRD"/>
</dbReference>
<reference evidence="4" key="2">
    <citation type="submission" date="2017-02" db="UniProtKB">
        <authorList>
            <consortium name="WormBaseParasite"/>
        </authorList>
    </citation>
    <scope>IDENTIFICATION</scope>
</reference>
<protein>
    <submittedName>
        <fullName evidence="4">Galectin domain-containing protein</fullName>
    </submittedName>
</protein>
<dbReference type="Proteomes" id="UP000035642">
    <property type="component" value="Unassembled WGS sequence"/>
</dbReference>
<reference evidence="3" key="1">
    <citation type="submission" date="2012-09" db="EMBL/GenBank/DDBJ databases">
        <authorList>
            <person name="Martin A.A."/>
        </authorList>
    </citation>
    <scope>NUCLEOTIDE SEQUENCE</scope>
</reference>
<keyword evidence="1" id="KW-0430">Lectin</keyword>
<sequence>MTATPQRFPLPNIPFRRELHSGCAIGTSITCTAQAFEAKPKTFSIQLISANDIAILVTVPIAKSGQTYFNNDHVMDFVHRVNPSEIKAVAIEGPLIVDEVVFTPPQGACLDPLPTYEEATGSSINPVPELRYMNIGKTNGIFAVNSACKYGHLMYHLLKQCSQTKGKVQSHLNVHHFVTSPIR</sequence>
<dbReference type="GO" id="GO:0030246">
    <property type="term" value="F:carbohydrate binding"/>
    <property type="evidence" value="ECO:0007669"/>
    <property type="project" value="UniProtKB-KW"/>
</dbReference>
<evidence type="ECO:0000313" key="4">
    <source>
        <dbReference type="WBParaSite" id="ACAC_0001434001-mRNA-1"/>
    </source>
</evidence>
<dbReference type="WBParaSite" id="ACAC_0001434001-mRNA-1">
    <property type="protein sequence ID" value="ACAC_0001434001-mRNA-1"/>
    <property type="gene ID" value="ACAC_0001434001"/>
</dbReference>
<accession>A0A0K0DRF1</accession>
<keyword evidence="3" id="KW-1185">Reference proteome</keyword>